<feature type="region of interest" description="Disordered" evidence="1">
    <location>
        <begin position="114"/>
        <end position="146"/>
    </location>
</feature>
<comment type="caution">
    <text evidence="2">The sequence shown here is derived from an EMBL/GenBank/DDBJ whole genome shotgun (WGS) entry which is preliminary data.</text>
</comment>
<evidence type="ECO:0000313" key="3">
    <source>
        <dbReference type="Proteomes" id="UP001295740"/>
    </source>
</evidence>
<feature type="compositionally biased region" description="Polar residues" evidence="1">
    <location>
        <begin position="130"/>
        <end position="146"/>
    </location>
</feature>
<reference evidence="2" key="1">
    <citation type="submission" date="2023-10" db="EMBL/GenBank/DDBJ databases">
        <authorList>
            <person name="Hackl T."/>
        </authorList>
    </citation>
    <scope>NUCLEOTIDE SEQUENCE</scope>
</reference>
<evidence type="ECO:0000256" key="1">
    <source>
        <dbReference type="SAM" id="MobiDB-lite"/>
    </source>
</evidence>
<sequence length="202" mass="21497">MAQEKACCPVEVVGHGADPHGICPSTLFYLFLAAYLSLSGVDMSHVGPLARTHIGTALAAWQPGTRPLVGVVLVLGIVWSSRPLDPGDRSWPPSHDARRHPRFHAVFRVRVSAAPRTSGTDAAAKPVQDAGSNSKEGLAGSGQSSKRSASEIARCIAAPVWVHASVPEKWSDLDDSGFGARDHARDVGEERVTLRKAPRTDI</sequence>
<feature type="compositionally biased region" description="Basic and acidic residues" evidence="1">
    <location>
        <begin position="180"/>
        <end position="202"/>
    </location>
</feature>
<accession>A0AAI8VE65</accession>
<dbReference type="EMBL" id="CAUWAG010000004">
    <property type="protein sequence ID" value="CAJ2503336.1"/>
    <property type="molecule type" value="Genomic_DNA"/>
</dbReference>
<organism evidence="2 3">
    <name type="scientific">Anthostomella pinea</name>
    <dbReference type="NCBI Taxonomy" id="933095"/>
    <lineage>
        <taxon>Eukaryota</taxon>
        <taxon>Fungi</taxon>
        <taxon>Dikarya</taxon>
        <taxon>Ascomycota</taxon>
        <taxon>Pezizomycotina</taxon>
        <taxon>Sordariomycetes</taxon>
        <taxon>Xylariomycetidae</taxon>
        <taxon>Xylariales</taxon>
        <taxon>Xylariaceae</taxon>
        <taxon>Anthostomella</taxon>
    </lineage>
</organism>
<protein>
    <submittedName>
        <fullName evidence="2">Uu.00g107300.m01.CDS01</fullName>
    </submittedName>
</protein>
<gene>
    <name evidence="2" type="ORF">KHLLAP_LOCUS3804</name>
</gene>
<dbReference type="Proteomes" id="UP001295740">
    <property type="component" value="Unassembled WGS sequence"/>
</dbReference>
<keyword evidence="3" id="KW-1185">Reference proteome</keyword>
<dbReference type="AlphaFoldDB" id="A0AAI8VE65"/>
<proteinExistence type="predicted"/>
<feature type="region of interest" description="Disordered" evidence="1">
    <location>
        <begin position="172"/>
        <end position="202"/>
    </location>
</feature>
<name>A0AAI8VE65_9PEZI</name>
<evidence type="ECO:0000313" key="2">
    <source>
        <dbReference type="EMBL" id="CAJ2503336.1"/>
    </source>
</evidence>